<name>A0ABW3HRF6_9BACL</name>
<dbReference type="RefSeq" id="WP_262679201.1">
    <property type="nucleotide sequence ID" value="NZ_JBHTJZ010000012.1"/>
</dbReference>
<dbReference type="InterPro" id="IPR036388">
    <property type="entry name" value="WH-like_DNA-bd_sf"/>
</dbReference>
<protein>
    <submittedName>
        <fullName evidence="5">Winged helix-turn-helix transcriptional regulator</fullName>
    </submittedName>
</protein>
<evidence type="ECO:0000256" key="3">
    <source>
        <dbReference type="ARBA" id="ARBA00023163"/>
    </source>
</evidence>
<keyword evidence="1" id="KW-0805">Transcription regulation</keyword>
<dbReference type="Pfam" id="PF01638">
    <property type="entry name" value="HxlR"/>
    <property type="match status" value="1"/>
</dbReference>
<keyword evidence="6" id="KW-1185">Reference proteome</keyword>
<gene>
    <name evidence="5" type="ORF">ACFQ2I_11600</name>
</gene>
<accession>A0ABW3HRF6</accession>
<comment type="caution">
    <text evidence="5">The sequence shown here is derived from an EMBL/GenBank/DDBJ whole genome shotgun (WGS) entry which is preliminary data.</text>
</comment>
<dbReference type="InterPro" id="IPR002577">
    <property type="entry name" value="HTH_HxlR"/>
</dbReference>
<evidence type="ECO:0000313" key="6">
    <source>
        <dbReference type="Proteomes" id="UP001596989"/>
    </source>
</evidence>
<keyword evidence="2" id="KW-0238">DNA-binding</keyword>
<keyword evidence="3" id="KW-0804">Transcription</keyword>
<evidence type="ECO:0000313" key="5">
    <source>
        <dbReference type="EMBL" id="MFD0960039.1"/>
    </source>
</evidence>
<dbReference type="InterPro" id="IPR036390">
    <property type="entry name" value="WH_DNA-bd_sf"/>
</dbReference>
<dbReference type="PROSITE" id="PS51118">
    <property type="entry name" value="HTH_HXLR"/>
    <property type="match status" value="1"/>
</dbReference>
<dbReference type="SUPFAM" id="SSF46785">
    <property type="entry name" value="Winged helix' DNA-binding domain"/>
    <property type="match status" value="1"/>
</dbReference>
<dbReference type="PANTHER" id="PTHR33204:SF29">
    <property type="entry name" value="TRANSCRIPTIONAL REGULATOR"/>
    <property type="match status" value="1"/>
</dbReference>
<feature type="domain" description="HTH hxlR-type" evidence="4">
    <location>
        <begin position="8"/>
        <end position="107"/>
    </location>
</feature>
<evidence type="ECO:0000256" key="2">
    <source>
        <dbReference type="ARBA" id="ARBA00023125"/>
    </source>
</evidence>
<evidence type="ECO:0000259" key="4">
    <source>
        <dbReference type="PROSITE" id="PS51118"/>
    </source>
</evidence>
<dbReference type="EMBL" id="JBHTJZ010000012">
    <property type="protein sequence ID" value="MFD0960039.1"/>
    <property type="molecule type" value="Genomic_DNA"/>
</dbReference>
<dbReference type="PANTHER" id="PTHR33204">
    <property type="entry name" value="TRANSCRIPTIONAL REGULATOR, MARR FAMILY"/>
    <property type="match status" value="1"/>
</dbReference>
<dbReference type="Proteomes" id="UP001596989">
    <property type="component" value="Unassembled WGS sequence"/>
</dbReference>
<proteinExistence type="predicted"/>
<organism evidence="5 6">
    <name type="scientific">Paenibacillus chungangensis</name>
    <dbReference type="NCBI Taxonomy" id="696535"/>
    <lineage>
        <taxon>Bacteria</taxon>
        <taxon>Bacillati</taxon>
        <taxon>Bacillota</taxon>
        <taxon>Bacilli</taxon>
        <taxon>Bacillales</taxon>
        <taxon>Paenibacillaceae</taxon>
        <taxon>Paenibacillus</taxon>
    </lineage>
</organism>
<evidence type="ECO:0000256" key="1">
    <source>
        <dbReference type="ARBA" id="ARBA00023015"/>
    </source>
</evidence>
<dbReference type="Gene3D" id="1.10.10.10">
    <property type="entry name" value="Winged helix-like DNA-binding domain superfamily/Winged helix DNA-binding domain"/>
    <property type="match status" value="1"/>
</dbReference>
<reference evidence="6" key="1">
    <citation type="journal article" date="2019" name="Int. J. Syst. Evol. Microbiol.">
        <title>The Global Catalogue of Microorganisms (GCM) 10K type strain sequencing project: providing services to taxonomists for standard genome sequencing and annotation.</title>
        <authorList>
            <consortium name="The Broad Institute Genomics Platform"/>
            <consortium name="The Broad Institute Genome Sequencing Center for Infectious Disease"/>
            <person name="Wu L."/>
            <person name="Ma J."/>
        </authorList>
    </citation>
    <scope>NUCLEOTIDE SEQUENCE [LARGE SCALE GENOMIC DNA]</scope>
    <source>
        <strain evidence="6">CCUG 59129</strain>
    </source>
</reference>
<sequence length="110" mass="12837">MEECYKECPVELAVKLIGGKWKLVILHQLATHGTKRFNELRKIFPDITQRTLTRQLRELEEDGLVNRKVYAEIPPKVEYALSETGESLIPLLLQLKEWSLSYIEQQVGRE</sequence>